<dbReference type="EMBL" id="BMAW01044884">
    <property type="protein sequence ID" value="GFS46919.1"/>
    <property type="molecule type" value="Genomic_DNA"/>
</dbReference>
<feature type="region of interest" description="Disordered" evidence="1">
    <location>
        <begin position="51"/>
        <end position="73"/>
    </location>
</feature>
<proteinExistence type="predicted"/>
<sequence length="73" mass="8266">MSGFCLNKSIFSDKKYVPEFVFYIVMFAFCPSDGSRPLLGITGEHTERADIPWKGKKAPPRDRQIASGDNYPH</sequence>
<name>A0A8X6II28_NEPPI</name>
<dbReference type="Proteomes" id="UP000887013">
    <property type="component" value="Unassembled WGS sequence"/>
</dbReference>
<feature type="compositionally biased region" description="Basic and acidic residues" evidence="1">
    <location>
        <begin position="51"/>
        <end position="64"/>
    </location>
</feature>
<reference evidence="2" key="1">
    <citation type="submission" date="2020-08" db="EMBL/GenBank/DDBJ databases">
        <title>Multicomponent nature underlies the extraordinary mechanical properties of spider dragline silk.</title>
        <authorList>
            <person name="Kono N."/>
            <person name="Nakamura H."/>
            <person name="Mori M."/>
            <person name="Yoshida Y."/>
            <person name="Ohtoshi R."/>
            <person name="Malay A.D."/>
            <person name="Moran D.A.P."/>
            <person name="Tomita M."/>
            <person name="Numata K."/>
            <person name="Arakawa K."/>
        </authorList>
    </citation>
    <scope>NUCLEOTIDE SEQUENCE</scope>
</reference>
<gene>
    <name evidence="2" type="ORF">NPIL_281191</name>
</gene>
<dbReference type="AlphaFoldDB" id="A0A8X6II28"/>
<organism evidence="2 3">
    <name type="scientific">Nephila pilipes</name>
    <name type="common">Giant wood spider</name>
    <name type="synonym">Nephila maculata</name>
    <dbReference type="NCBI Taxonomy" id="299642"/>
    <lineage>
        <taxon>Eukaryota</taxon>
        <taxon>Metazoa</taxon>
        <taxon>Ecdysozoa</taxon>
        <taxon>Arthropoda</taxon>
        <taxon>Chelicerata</taxon>
        <taxon>Arachnida</taxon>
        <taxon>Araneae</taxon>
        <taxon>Araneomorphae</taxon>
        <taxon>Entelegynae</taxon>
        <taxon>Araneoidea</taxon>
        <taxon>Nephilidae</taxon>
        <taxon>Nephila</taxon>
    </lineage>
</organism>
<accession>A0A8X6II28</accession>
<comment type="caution">
    <text evidence="2">The sequence shown here is derived from an EMBL/GenBank/DDBJ whole genome shotgun (WGS) entry which is preliminary data.</text>
</comment>
<evidence type="ECO:0000313" key="3">
    <source>
        <dbReference type="Proteomes" id="UP000887013"/>
    </source>
</evidence>
<evidence type="ECO:0000256" key="1">
    <source>
        <dbReference type="SAM" id="MobiDB-lite"/>
    </source>
</evidence>
<evidence type="ECO:0000313" key="2">
    <source>
        <dbReference type="EMBL" id="GFS46919.1"/>
    </source>
</evidence>
<protein>
    <submittedName>
        <fullName evidence="2">Uncharacterized protein</fullName>
    </submittedName>
</protein>
<keyword evidence="3" id="KW-1185">Reference proteome</keyword>